<evidence type="ECO:0000313" key="3">
    <source>
        <dbReference type="Proteomes" id="UP000477849"/>
    </source>
</evidence>
<protein>
    <submittedName>
        <fullName evidence="2">Uncharacterized protein</fullName>
    </submittedName>
</protein>
<keyword evidence="1" id="KW-0812">Transmembrane</keyword>
<accession>A0A6M1S6N9</accession>
<evidence type="ECO:0000256" key="1">
    <source>
        <dbReference type="SAM" id="Phobius"/>
    </source>
</evidence>
<keyword evidence="1" id="KW-0472">Membrane</keyword>
<comment type="caution">
    <text evidence="2">The sequence shown here is derived from an EMBL/GenBank/DDBJ whole genome shotgun (WGS) entry which is preliminary data.</text>
</comment>
<evidence type="ECO:0000313" key="2">
    <source>
        <dbReference type="EMBL" id="NGO64038.1"/>
    </source>
</evidence>
<dbReference type="AlphaFoldDB" id="A0A6M1S6N9"/>
<proteinExistence type="predicted"/>
<sequence length="49" mass="5559">MPDKVTLINVVWMLMMTAMVATSMTFYMADNSKGQFGPPMTARYHTFGH</sequence>
<reference evidence="2 3" key="1">
    <citation type="submission" date="2020-02" db="EMBL/GenBank/DDBJ databases">
        <title>Genome sequence of the type strain CCBAU10050 of Rhizobium daejeonense.</title>
        <authorList>
            <person name="Gao J."/>
            <person name="Sun J."/>
        </authorList>
    </citation>
    <scope>NUCLEOTIDE SEQUENCE [LARGE SCALE GENOMIC DNA]</scope>
    <source>
        <strain evidence="2 3">CCBAU10050</strain>
    </source>
</reference>
<dbReference type="Proteomes" id="UP000477849">
    <property type="component" value="Unassembled WGS sequence"/>
</dbReference>
<gene>
    <name evidence="2" type="ORF">G6N76_10165</name>
</gene>
<name>A0A6M1S6N9_9HYPH</name>
<keyword evidence="3" id="KW-1185">Reference proteome</keyword>
<feature type="transmembrane region" description="Helical" evidence="1">
    <location>
        <begin position="6"/>
        <end position="29"/>
    </location>
</feature>
<keyword evidence="1" id="KW-1133">Transmembrane helix</keyword>
<dbReference type="EMBL" id="JAAKZH010000003">
    <property type="protein sequence ID" value="NGO64038.1"/>
    <property type="molecule type" value="Genomic_DNA"/>
</dbReference>
<dbReference type="RefSeq" id="WP_164490805.1">
    <property type="nucleotide sequence ID" value="NZ_CP048427.1"/>
</dbReference>
<organism evidence="2 3">
    <name type="scientific">Rhizobium daejeonense</name>
    <dbReference type="NCBI Taxonomy" id="240521"/>
    <lineage>
        <taxon>Bacteria</taxon>
        <taxon>Pseudomonadati</taxon>
        <taxon>Pseudomonadota</taxon>
        <taxon>Alphaproteobacteria</taxon>
        <taxon>Hyphomicrobiales</taxon>
        <taxon>Rhizobiaceae</taxon>
        <taxon>Rhizobium/Agrobacterium group</taxon>
        <taxon>Rhizobium</taxon>
    </lineage>
</organism>